<name>A0A9D4DWK2_DREPO</name>
<keyword evidence="1" id="KW-0808">Transferase</keyword>
<evidence type="ECO:0000256" key="1">
    <source>
        <dbReference type="ARBA" id="ARBA00022679"/>
    </source>
</evidence>
<protein>
    <submittedName>
        <fullName evidence="3">Uncharacterized protein</fullName>
    </submittedName>
</protein>
<comment type="caution">
    <text evidence="3">The sequence shown here is derived from an EMBL/GenBank/DDBJ whole genome shotgun (WGS) entry which is preliminary data.</text>
</comment>
<sequence length="107" mass="12739">MYLMTTHGRFDNIEMPMWKGTSSFCNDPWIYLMNRTGIVKEDLWGKDCEADEQTIQTVLMFPVLHATEPLGLTELLWLQGVIQDTENRDILRRWKSSWRLSFHDIQF</sequence>
<organism evidence="3 4">
    <name type="scientific">Dreissena polymorpha</name>
    <name type="common">Zebra mussel</name>
    <name type="synonym">Mytilus polymorpha</name>
    <dbReference type="NCBI Taxonomy" id="45954"/>
    <lineage>
        <taxon>Eukaryota</taxon>
        <taxon>Metazoa</taxon>
        <taxon>Spiralia</taxon>
        <taxon>Lophotrochozoa</taxon>
        <taxon>Mollusca</taxon>
        <taxon>Bivalvia</taxon>
        <taxon>Autobranchia</taxon>
        <taxon>Heteroconchia</taxon>
        <taxon>Euheterodonta</taxon>
        <taxon>Imparidentia</taxon>
        <taxon>Neoheterodontei</taxon>
        <taxon>Myida</taxon>
        <taxon>Dreissenoidea</taxon>
        <taxon>Dreissenidae</taxon>
        <taxon>Dreissena</taxon>
    </lineage>
</organism>
<evidence type="ECO:0000256" key="2">
    <source>
        <dbReference type="ARBA" id="ARBA00022777"/>
    </source>
</evidence>
<reference evidence="3" key="1">
    <citation type="journal article" date="2019" name="bioRxiv">
        <title>The Genome of the Zebra Mussel, Dreissena polymorpha: A Resource for Invasive Species Research.</title>
        <authorList>
            <person name="McCartney M.A."/>
            <person name="Auch B."/>
            <person name="Kono T."/>
            <person name="Mallez S."/>
            <person name="Zhang Y."/>
            <person name="Obille A."/>
            <person name="Becker A."/>
            <person name="Abrahante J.E."/>
            <person name="Garbe J."/>
            <person name="Badalamenti J.P."/>
            <person name="Herman A."/>
            <person name="Mangelson H."/>
            <person name="Liachko I."/>
            <person name="Sullivan S."/>
            <person name="Sone E.D."/>
            <person name="Koren S."/>
            <person name="Silverstein K.A.T."/>
            <person name="Beckman K.B."/>
            <person name="Gohl D.M."/>
        </authorList>
    </citation>
    <scope>NUCLEOTIDE SEQUENCE</scope>
    <source>
        <strain evidence="3">Duluth1</strain>
        <tissue evidence="3">Whole animal</tissue>
    </source>
</reference>
<gene>
    <name evidence="3" type="ORF">DPMN_170659</name>
</gene>
<keyword evidence="2" id="KW-0418">Kinase</keyword>
<evidence type="ECO:0000313" key="4">
    <source>
        <dbReference type="Proteomes" id="UP000828390"/>
    </source>
</evidence>
<proteinExistence type="predicted"/>
<evidence type="ECO:0000313" key="3">
    <source>
        <dbReference type="EMBL" id="KAH3769392.1"/>
    </source>
</evidence>
<dbReference type="GO" id="GO:0042352">
    <property type="term" value="P:GDP-L-fucose salvage"/>
    <property type="evidence" value="ECO:0007669"/>
    <property type="project" value="TreeGrafter"/>
</dbReference>
<dbReference type="PANTHER" id="PTHR32463">
    <property type="entry name" value="L-FUCOSE KINASE"/>
    <property type="match status" value="1"/>
</dbReference>
<dbReference type="PANTHER" id="PTHR32463:SF0">
    <property type="entry name" value="L-FUCOSE KINASE"/>
    <property type="match status" value="1"/>
</dbReference>
<keyword evidence="4" id="KW-1185">Reference proteome</keyword>
<dbReference type="AlphaFoldDB" id="A0A9D4DWK2"/>
<dbReference type="InterPro" id="IPR052203">
    <property type="entry name" value="GHMP_Kinase-Related"/>
</dbReference>
<dbReference type="EMBL" id="JAIWYP010000009">
    <property type="protein sequence ID" value="KAH3769392.1"/>
    <property type="molecule type" value="Genomic_DNA"/>
</dbReference>
<dbReference type="Proteomes" id="UP000828390">
    <property type="component" value="Unassembled WGS sequence"/>
</dbReference>
<accession>A0A9D4DWK2</accession>
<dbReference type="GO" id="GO:0050201">
    <property type="term" value="F:fucokinase activity"/>
    <property type="evidence" value="ECO:0007669"/>
    <property type="project" value="TreeGrafter"/>
</dbReference>
<reference evidence="3" key="2">
    <citation type="submission" date="2020-11" db="EMBL/GenBank/DDBJ databases">
        <authorList>
            <person name="McCartney M.A."/>
            <person name="Auch B."/>
            <person name="Kono T."/>
            <person name="Mallez S."/>
            <person name="Becker A."/>
            <person name="Gohl D.M."/>
            <person name="Silverstein K.A.T."/>
            <person name="Koren S."/>
            <person name="Bechman K.B."/>
            <person name="Herman A."/>
            <person name="Abrahante J.E."/>
            <person name="Garbe J."/>
        </authorList>
    </citation>
    <scope>NUCLEOTIDE SEQUENCE</scope>
    <source>
        <strain evidence="3">Duluth1</strain>
        <tissue evidence="3">Whole animal</tissue>
    </source>
</reference>